<dbReference type="SMART" id="SM00220">
    <property type="entry name" value="S_TKc"/>
    <property type="match status" value="1"/>
</dbReference>
<dbReference type="EMBL" id="KV441493">
    <property type="protein sequence ID" value="OAG15588.1"/>
    <property type="molecule type" value="Genomic_DNA"/>
</dbReference>
<dbReference type="PROSITE" id="PS50011">
    <property type="entry name" value="PROTEIN_KINASE_DOM"/>
    <property type="match status" value="1"/>
</dbReference>
<evidence type="ECO:0000313" key="2">
    <source>
        <dbReference type="EMBL" id="OAG15588.1"/>
    </source>
</evidence>
<organism evidence="2 3">
    <name type="scientific">Alternaria alternata</name>
    <name type="common">Alternaria rot fungus</name>
    <name type="synonym">Torula alternata</name>
    <dbReference type="NCBI Taxonomy" id="5599"/>
    <lineage>
        <taxon>Eukaryota</taxon>
        <taxon>Fungi</taxon>
        <taxon>Dikarya</taxon>
        <taxon>Ascomycota</taxon>
        <taxon>Pezizomycotina</taxon>
        <taxon>Dothideomycetes</taxon>
        <taxon>Pleosporomycetidae</taxon>
        <taxon>Pleosporales</taxon>
        <taxon>Pleosporineae</taxon>
        <taxon>Pleosporaceae</taxon>
        <taxon>Alternaria</taxon>
        <taxon>Alternaria sect. Alternaria</taxon>
        <taxon>Alternaria alternata complex</taxon>
    </lineage>
</organism>
<reference evidence="2 3" key="1">
    <citation type="submission" date="2016-05" db="EMBL/GenBank/DDBJ databases">
        <title>Comparative analysis of secretome profiles of manganese(II)-oxidizing ascomycete fungi.</title>
        <authorList>
            <consortium name="DOE Joint Genome Institute"/>
            <person name="Zeiner C.A."/>
            <person name="Purvine S.O."/>
            <person name="Zink E.M."/>
            <person name="Wu S."/>
            <person name="Pasa-Tolic L."/>
            <person name="Chaput D.L."/>
            <person name="Haridas S."/>
            <person name="Grigoriev I.V."/>
            <person name="Santelli C.M."/>
            <person name="Hansel C.M."/>
        </authorList>
    </citation>
    <scope>NUCLEOTIDE SEQUENCE [LARGE SCALE GENOMIC DNA]</scope>
    <source>
        <strain evidence="2 3">SRC1lrK2f</strain>
    </source>
</reference>
<dbReference type="STRING" id="5599.A0A177D824"/>
<dbReference type="PANTHER" id="PTHR24359:SF1">
    <property type="entry name" value="INHIBITOR OF NUCLEAR FACTOR KAPPA-B KINASE EPSILON SUBUNIT HOMOLOG 1-RELATED"/>
    <property type="match status" value="1"/>
</dbReference>
<dbReference type="SUPFAM" id="SSF56112">
    <property type="entry name" value="Protein kinase-like (PK-like)"/>
    <property type="match status" value="1"/>
</dbReference>
<dbReference type="KEGG" id="aalt:CC77DRAFT_1054105"/>
<dbReference type="RefSeq" id="XP_018381009.1">
    <property type="nucleotide sequence ID" value="XM_018527781.1"/>
</dbReference>
<keyword evidence="2" id="KW-0808">Transferase</keyword>
<dbReference type="Pfam" id="PF00069">
    <property type="entry name" value="Pkinase"/>
    <property type="match status" value="1"/>
</dbReference>
<name>A0A177D824_ALTAL</name>
<keyword evidence="2" id="KW-0418">Kinase</keyword>
<dbReference type="GO" id="GO:0005524">
    <property type="term" value="F:ATP binding"/>
    <property type="evidence" value="ECO:0007669"/>
    <property type="project" value="InterPro"/>
</dbReference>
<evidence type="ECO:0000313" key="3">
    <source>
        <dbReference type="Proteomes" id="UP000077248"/>
    </source>
</evidence>
<dbReference type="CDD" id="cd00180">
    <property type="entry name" value="PKc"/>
    <property type="match status" value="1"/>
</dbReference>
<dbReference type="VEuPathDB" id="FungiDB:CC77DRAFT_1054105"/>
<proteinExistence type="predicted"/>
<dbReference type="GO" id="GO:0004674">
    <property type="term" value="F:protein serine/threonine kinase activity"/>
    <property type="evidence" value="ECO:0007669"/>
    <property type="project" value="TreeGrafter"/>
</dbReference>
<protein>
    <submittedName>
        <fullName evidence="2">Kinase-like protein</fullName>
    </submittedName>
</protein>
<dbReference type="PANTHER" id="PTHR24359">
    <property type="entry name" value="SERINE/THREONINE-PROTEIN KINASE SBK1"/>
    <property type="match status" value="1"/>
</dbReference>
<evidence type="ECO:0000259" key="1">
    <source>
        <dbReference type="PROSITE" id="PS50011"/>
    </source>
</evidence>
<dbReference type="GeneID" id="29113375"/>
<keyword evidence="3" id="KW-1185">Reference proteome</keyword>
<dbReference type="InterPro" id="IPR000719">
    <property type="entry name" value="Prot_kinase_dom"/>
</dbReference>
<dbReference type="AlphaFoldDB" id="A0A177D824"/>
<dbReference type="Gene3D" id="1.10.510.10">
    <property type="entry name" value="Transferase(Phosphotransferase) domain 1"/>
    <property type="match status" value="1"/>
</dbReference>
<gene>
    <name evidence="2" type="ORF">CC77DRAFT_1054105</name>
</gene>
<dbReference type="Proteomes" id="UP000077248">
    <property type="component" value="Unassembled WGS sequence"/>
</dbReference>
<sequence length="434" mass="48721">MSDFNSSATFVTASSLATFTSARSTYSGPAMRIETIREDEPPEPGLSAPLRELYGDYYSTLHKREIIQPFDKELNWSGKGQHVTFSATDVIPLSHMSHLGSSMSASVDKVLCRRVALARKTMRCNSRWTVADALQEVSHLQKLRHFHIVQLVGTYLQGRSFSILMYPAADTHLGRFLEDTQDMDLRTSMRRRSFLTSTLGCLTSAVAFIHKHTTKHMDIKPQNILVREESSSGPWSIWRVYVADFGYSRSFASEDHSQTDGPTPLTPRYCAPEVCNYERRGRSADIFSLGCVFLEILSTICCRDLEALRRRRWAGGSDDWARRYFCRPSGGLKGSGYEVADDDVLKVVTELVISMVAQEPEKRPTAAEILNCLKSEQASASNLAEVISEDNVLFRSRPLAFSLMSCCDNPQEPYEAYQPPSSNTPGGFMHTSFR</sequence>
<dbReference type="Gene3D" id="3.30.200.20">
    <property type="entry name" value="Phosphorylase Kinase, domain 1"/>
    <property type="match status" value="1"/>
</dbReference>
<feature type="domain" description="Protein kinase" evidence="1">
    <location>
        <begin position="93"/>
        <end position="380"/>
    </location>
</feature>
<accession>A0A177D824</accession>
<dbReference type="InterPro" id="IPR011009">
    <property type="entry name" value="Kinase-like_dom_sf"/>
</dbReference>